<reference evidence="4 5" key="2">
    <citation type="journal article" date="2013" name="Genome Announc.">
        <title>Genome of the Root-Associated Plant Growth-Promoting Bacterium Variovorax paradoxus Strain EPS.</title>
        <authorList>
            <person name="Han J.I."/>
            <person name="Spain J.C."/>
            <person name="Leadbetter J.R."/>
            <person name="Ovchinnikova G."/>
            <person name="Goodwin L.A."/>
            <person name="Han C.S."/>
            <person name="Woyke T."/>
            <person name="Davenport K.W."/>
            <person name="Orwin P.M."/>
        </authorList>
    </citation>
    <scope>NUCLEOTIDE SEQUENCE [LARGE SCALE GENOMIC DNA]</scope>
    <source>
        <strain evidence="4 5">EPS</strain>
    </source>
</reference>
<keyword evidence="1 2" id="KW-0443">Lipid metabolism</keyword>
<evidence type="ECO:0000313" key="4">
    <source>
        <dbReference type="EMBL" id="ADU35143.1"/>
    </source>
</evidence>
<feature type="active site" description="Proton acceptor" evidence="2">
    <location>
        <position position="177"/>
    </location>
</feature>
<dbReference type="STRING" id="595537.Varpa_0925"/>
<name>E6VAN3_VARPE</name>
<accession>E6VAN3</accession>
<feature type="short sequence motif" description="DGA/G" evidence="2">
    <location>
        <begin position="177"/>
        <end position="179"/>
    </location>
</feature>
<gene>
    <name evidence="4" type="ordered locus">Varpa_0925</name>
</gene>
<dbReference type="SUPFAM" id="SSF52151">
    <property type="entry name" value="FabD/lysophospholipase-like"/>
    <property type="match status" value="1"/>
</dbReference>
<keyword evidence="2" id="KW-0442">Lipid degradation</keyword>
<dbReference type="eggNOG" id="COG3621">
    <property type="taxonomic scope" value="Bacteria"/>
</dbReference>
<evidence type="ECO:0000259" key="3">
    <source>
        <dbReference type="PROSITE" id="PS51635"/>
    </source>
</evidence>
<dbReference type="EMBL" id="CP002417">
    <property type="protein sequence ID" value="ADU35143.1"/>
    <property type="molecule type" value="Genomic_DNA"/>
</dbReference>
<dbReference type="RefSeq" id="WP_013539388.1">
    <property type="nucleotide sequence ID" value="NC_014931.1"/>
</dbReference>
<dbReference type="PANTHER" id="PTHR24138:SF10">
    <property type="entry name" value="PHOSPHOLIPASE A2"/>
    <property type="match status" value="1"/>
</dbReference>
<dbReference type="Pfam" id="PF01734">
    <property type="entry name" value="Patatin"/>
    <property type="match status" value="1"/>
</dbReference>
<dbReference type="PROSITE" id="PS51635">
    <property type="entry name" value="PNPLA"/>
    <property type="match status" value="1"/>
</dbReference>
<dbReference type="HOGENOM" id="CLU_000288_144_9_4"/>
<sequence>MAEPGKKFTILSFVGGGIRGLMSVTILQKLQEKFPGVVDETDLIAGCSTGSIITSELLAGKTAKELVEFFKTGEIKFYDKMNTDPNTPAYDIDEVFGSQLALHPVMKVSELERKVLFVTFNVGGLATSADGVVTPTPWAPVMYTNMAPGMGDVLIAKAATSSGAMPGQLGSYEGNVDGAFLNHDPTVAAIALAVQAGHKLEDITAITIGTGLMYDWIASDTHKWGASQWMSSDGNPFNNTPPFLMNQSTPGPVLDMCLNGTSCNLMPTLASFLLGDRYVNLNPSLPFFIPENTTYPEAIQLLHDKGLAADTSKAEALIKAYWRTSIVVDDPILGSTQPSAARA</sequence>
<dbReference type="GO" id="GO:0016787">
    <property type="term" value="F:hydrolase activity"/>
    <property type="evidence" value="ECO:0007669"/>
    <property type="project" value="UniProtKB-UniRule"/>
</dbReference>
<evidence type="ECO:0000256" key="2">
    <source>
        <dbReference type="PROSITE-ProRule" id="PRU01161"/>
    </source>
</evidence>
<dbReference type="Proteomes" id="UP000008917">
    <property type="component" value="Chromosome"/>
</dbReference>
<proteinExistence type="predicted"/>
<dbReference type="InterPro" id="IPR002641">
    <property type="entry name" value="PNPLA_dom"/>
</dbReference>
<protein>
    <submittedName>
        <fullName evidence="4">Patatin</fullName>
    </submittedName>
</protein>
<reference evidence="5" key="1">
    <citation type="submission" date="2010-12" db="EMBL/GenBank/DDBJ databases">
        <title>Complete sequence of Variovorax paradoxus EPS.</title>
        <authorList>
            <consortium name="US DOE Joint Genome Institute"/>
            <person name="Lucas S."/>
            <person name="Copeland A."/>
            <person name="Lapidus A."/>
            <person name="Cheng J.-F."/>
            <person name="Goodwin L."/>
            <person name="Pitluck S."/>
            <person name="Teshima H."/>
            <person name="Detter J.C."/>
            <person name="Han C."/>
            <person name="Tapia R."/>
            <person name="Land M."/>
            <person name="Hauser L."/>
            <person name="Kyrpides N."/>
            <person name="Ivanova N."/>
            <person name="Ovchinnikova G."/>
            <person name="Orwin P."/>
            <person name="Han J.-I.G."/>
            <person name="Woyke T."/>
        </authorList>
    </citation>
    <scope>NUCLEOTIDE SEQUENCE [LARGE SCALE GENOMIC DNA]</scope>
    <source>
        <strain evidence="5">EPS</strain>
    </source>
</reference>
<dbReference type="OrthoDB" id="9807112at2"/>
<evidence type="ECO:0000313" key="5">
    <source>
        <dbReference type="Proteomes" id="UP000008917"/>
    </source>
</evidence>
<dbReference type="InterPro" id="IPR016035">
    <property type="entry name" value="Acyl_Trfase/lysoPLipase"/>
</dbReference>
<keyword evidence="2" id="KW-0378">Hydrolase</keyword>
<dbReference type="AlphaFoldDB" id="E6VAN3"/>
<organism evidence="4 5">
    <name type="scientific">Variovorax paradoxus (strain EPS)</name>
    <dbReference type="NCBI Taxonomy" id="595537"/>
    <lineage>
        <taxon>Bacteria</taxon>
        <taxon>Pseudomonadati</taxon>
        <taxon>Pseudomonadota</taxon>
        <taxon>Betaproteobacteria</taxon>
        <taxon>Burkholderiales</taxon>
        <taxon>Comamonadaceae</taxon>
        <taxon>Variovorax</taxon>
    </lineage>
</organism>
<feature type="short sequence motif" description="GXSXG" evidence="2">
    <location>
        <begin position="46"/>
        <end position="50"/>
    </location>
</feature>
<dbReference type="InterPro" id="IPR047156">
    <property type="entry name" value="Teg/CotR/CapV-like"/>
</dbReference>
<feature type="short sequence motif" description="GXGXXG" evidence="2">
    <location>
        <begin position="15"/>
        <end position="20"/>
    </location>
</feature>
<dbReference type="PANTHER" id="PTHR24138">
    <property type="entry name" value="INTRACELLLAR PHOSPHOLIPASE A FAMILY"/>
    <property type="match status" value="1"/>
</dbReference>
<dbReference type="GO" id="GO:0016042">
    <property type="term" value="P:lipid catabolic process"/>
    <property type="evidence" value="ECO:0007669"/>
    <property type="project" value="UniProtKB-UniRule"/>
</dbReference>
<feature type="active site" description="Nucleophile" evidence="2">
    <location>
        <position position="48"/>
    </location>
</feature>
<evidence type="ECO:0000256" key="1">
    <source>
        <dbReference type="ARBA" id="ARBA00023098"/>
    </source>
</evidence>
<dbReference type="Gene3D" id="3.40.1090.10">
    <property type="entry name" value="Cytosolic phospholipase A2 catalytic domain"/>
    <property type="match status" value="1"/>
</dbReference>
<dbReference type="KEGG" id="vpe:Varpa_0925"/>
<feature type="domain" description="PNPLA" evidence="3">
    <location>
        <begin position="11"/>
        <end position="190"/>
    </location>
</feature>